<evidence type="ECO:0000256" key="8">
    <source>
        <dbReference type="SAM" id="Phobius"/>
    </source>
</evidence>
<keyword evidence="8" id="KW-0472">Membrane</keyword>
<evidence type="ECO:0000313" key="10">
    <source>
        <dbReference type="EMBL" id="CAE8644275.1"/>
    </source>
</evidence>
<feature type="domain" description="Aminoacyl-tRNA synthetase class Ia" evidence="9">
    <location>
        <begin position="2"/>
        <end position="86"/>
    </location>
</feature>
<feature type="transmembrane region" description="Helical" evidence="8">
    <location>
        <begin position="90"/>
        <end position="114"/>
    </location>
</feature>
<sequence length="221" mass="24509">MLVERQLVSEGTTRQKVGRDEFLRRVWEWKGEKGGAIVDQLRRLGASADWSREQFTLNEQMSASVVEAFCRMHEMGIIFRGKRMVTLLQLVLFFICLLLLLVFGLVLLILDFSLSPKCIQGKLEPSASDGCERPGGPAIVTVVVVVVVVVIVVVVVCCCSCCSFCCCCCCCSCSCCCCCCYCYCCCCCCSCCCCCVTYNNSHKENENDNSDMQLGRLNTLK</sequence>
<evidence type="ECO:0000256" key="6">
    <source>
        <dbReference type="ARBA" id="ARBA00023146"/>
    </source>
</evidence>
<proteinExistence type="predicted"/>
<dbReference type="InterPro" id="IPR002303">
    <property type="entry name" value="Valyl-tRNA_ligase"/>
</dbReference>
<dbReference type="EMBL" id="CAJNNW010002455">
    <property type="protein sequence ID" value="CAE8644275.1"/>
    <property type="molecule type" value="Genomic_DNA"/>
</dbReference>
<evidence type="ECO:0000313" key="11">
    <source>
        <dbReference type="Proteomes" id="UP000626109"/>
    </source>
</evidence>
<dbReference type="SUPFAM" id="SSF52374">
    <property type="entry name" value="Nucleotidylyl transferase"/>
    <property type="match status" value="1"/>
</dbReference>
<keyword evidence="4" id="KW-0067">ATP-binding</keyword>
<evidence type="ECO:0000256" key="5">
    <source>
        <dbReference type="ARBA" id="ARBA00022917"/>
    </source>
</evidence>
<dbReference type="EC" id="6.1.1.9" evidence="1"/>
<keyword evidence="5" id="KW-0648">Protein biosynthesis</keyword>
<evidence type="ECO:0000256" key="7">
    <source>
        <dbReference type="ARBA" id="ARBA00029936"/>
    </source>
</evidence>
<dbReference type="GO" id="GO:0005829">
    <property type="term" value="C:cytosol"/>
    <property type="evidence" value="ECO:0007669"/>
    <property type="project" value="TreeGrafter"/>
</dbReference>
<evidence type="ECO:0000256" key="2">
    <source>
        <dbReference type="ARBA" id="ARBA00022598"/>
    </source>
</evidence>
<evidence type="ECO:0000259" key="9">
    <source>
        <dbReference type="Pfam" id="PF00133"/>
    </source>
</evidence>
<reference evidence="10" key="1">
    <citation type="submission" date="2021-02" db="EMBL/GenBank/DDBJ databases">
        <authorList>
            <person name="Dougan E. K."/>
            <person name="Rhodes N."/>
            <person name="Thang M."/>
            <person name="Chan C."/>
        </authorList>
    </citation>
    <scope>NUCLEOTIDE SEQUENCE</scope>
</reference>
<dbReference type="Gene3D" id="3.40.50.620">
    <property type="entry name" value="HUPs"/>
    <property type="match status" value="1"/>
</dbReference>
<organism evidence="10 11">
    <name type="scientific">Polarella glacialis</name>
    <name type="common">Dinoflagellate</name>
    <dbReference type="NCBI Taxonomy" id="89957"/>
    <lineage>
        <taxon>Eukaryota</taxon>
        <taxon>Sar</taxon>
        <taxon>Alveolata</taxon>
        <taxon>Dinophyceae</taxon>
        <taxon>Suessiales</taxon>
        <taxon>Suessiaceae</taxon>
        <taxon>Polarella</taxon>
    </lineage>
</organism>
<keyword evidence="8" id="KW-1133">Transmembrane helix</keyword>
<dbReference type="GO" id="GO:0004832">
    <property type="term" value="F:valine-tRNA ligase activity"/>
    <property type="evidence" value="ECO:0007669"/>
    <property type="project" value="UniProtKB-EC"/>
</dbReference>
<evidence type="ECO:0000256" key="1">
    <source>
        <dbReference type="ARBA" id="ARBA00013169"/>
    </source>
</evidence>
<comment type="caution">
    <text evidence="10">The sequence shown here is derived from an EMBL/GenBank/DDBJ whole genome shotgun (WGS) entry which is preliminary data.</text>
</comment>
<gene>
    <name evidence="10" type="ORF">PGLA2088_LOCUS2917</name>
</gene>
<dbReference type="Pfam" id="PF00133">
    <property type="entry name" value="tRNA-synt_1"/>
    <property type="match status" value="1"/>
</dbReference>
<name>A0A813I3P9_POLGL</name>
<keyword evidence="3" id="KW-0547">Nucleotide-binding</keyword>
<dbReference type="PANTHER" id="PTHR11946:SF93">
    <property type="entry name" value="VALINE--TRNA LIGASE, CHLOROPLASTIC_MITOCHONDRIAL 2"/>
    <property type="match status" value="1"/>
</dbReference>
<keyword evidence="6" id="KW-0030">Aminoacyl-tRNA synthetase</keyword>
<dbReference type="GO" id="GO:0006438">
    <property type="term" value="P:valyl-tRNA aminoacylation"/>
    <property type="evidence" value="ECO:0007669"/>
    <property type="project" value="InterPro"/>
</dbReference>
<evidence type="ECO:0000256" key="3">
    <source>
        <dbReference type="ARBA" id="ARBA00022741"/>
    </source>
</evidence>
<keyword evidence="2" id="KW-0436">Ligase</keyword>
<dbReference type="InterPro" id="IPR014729">
    <property type="entry name" value="Rossmann-like_a/b/a_fold"/>
</dbReference>
<evidence type="ECO:0000256" key="4">
    <source>
        <dbReference type="ARBA" id="ARBA00022840"/>
    </source>
</evidence>
<keyword evidence="8" id="KW-0812">Transmembrane</keyword>
<dbReference type="AlphaFoldDB" id="A0A813I3P9"/>
<dbReference type="Proteomes" id="UP000626109">
    <property type="component" value="Unassembled WGS sequence"/>
</dbReference>
<dbReference type="PANTHER" id="PTHR11946">
    <property type="entry name" value="VALYL-TRNA SYNTHETASES"/>
    <property type="match status" value="1"/>
</dbReference>
<accession>A0A813I3P9</accession>
<dbReference type="InterPro" id="IPR002300">
    <property type="entry name" value="aa-tRNA-synth_Ia"/>
</dbReference>
<dbReference type="GO" id="GO:0005524">
    <property type="term" value="F:ATP binding"/>
    <property type="evidence" value="ECO:0007669"/>
    <property type="project" value="UniProtKB-KW"/>
</dbReference>
<protein>
    <recommendedName>
        <fullName evidence="1">valine--tRNA ligase</fullName>
        <ecNumber evidence="1">6.1.1.9</ecNumber>
    </recommendedName>
    <alternativeName>
        <fullName evidence="7">Valyl-tRNA synthetase</fullName>
    </alternativeName>
</protein>
<feature type="transmembrane region" description="Helical" evidence="8">
    <location>
        <begin position="135"/>
        <end position="156"/>
    </location>
</feature>